<evidence type="ECO:0000256" key="3">
    <source>
        <dbReference type="ARBA" id="ARBA00023002"/>
    </source>
</evidence>
<dbReference type="GO" id="GO:0005886">
    <property type="term" value="C:plasma membrane"/>
    <property type="evidence" value="ECO:0007669"/>
    <property type="project" value="TreeGrafter"/>
</dbReference>
<dbReference type="CDD" id="cd05305">
    <property type="entry name" value="L-AlaDH"/>
    <property type="match status" value="1"/>
</dbReference>
<dbReference type="RefSeq" id="WP_053182341.1">
    <property type="nucleotide sequence ID" value="NZ_LGIA01000146.1"/>
</dbReference>
<dbReference type="PATRIC" id="fig|1409788.3.peg.1959"/>
<dbReference type="Pfam" id="PF05222">
    <property type="entry name" value="AlaDh_PNT_N"/>
    <property type="match status" value="1"/>
</dbReference>
<proteinExistence type="inferred from homology"/>
<comment type="similarity">
    <text evidence="1">Belongs to the AlaDH/PNT family.</text>
</comment>
<comment type="caution">
    <text evidence="6">The sequence shown here is derived from an EMBL/GenBank/DDBJ whole genome shotgun (WGS) entry which is preliminary data.</text>
</comment>
<evidence type="ECO:0000259" key="5">
    <source>
        <dbReference type="SMART" id="SM01003"/>
    </source>
</evidence>
<reference evidence="7" key="1">
    <citation type="submission" date="2015-07" db="EMBL/GenBank/DDBJ databases">
        <title>Genome sequencing of Sunxiuqinia dokdonensis strain SK.</title>
        <authorList>
            <person name="Ahn S."/>
            <person name="Kim B.-C."/>
        </authorList>
    </citation>
    <scope>NUCLEOTIDE SEQUENCE [LARGE SCALE GENOMIC DNA]</scope>
    <source>
        <strain evidence="7">SK</strain>
    </source>
</reference>
<dbReference type="Pfam" id="PF01262">
    <property type="entry name" value="AlaDh_PNT_C"/>
    <property type="match status" value="1"/>
</dbReference>
<evidence type="ECO:0000313" key="6">
    <source>
        <dbReference type="EMBL" id="KOH45283.1"/>
    </source>
</evidence>
<dbReference type="EC" id="1.4.1.1" evidence="2"/>
<dbReference type="SMART" id="SM01002">
    <property type="entry name" value="AlaDh_PNT_C"/>
    <property type="match status" value="1"/>
</dbReference>
<dbReference type="GO" id="GO:0042853">
    <property type="term" value="P:L-alanine catabolic process"/>
    <property type="evidence" value="ECO:0007669"/>
    <property type="project" value="InterPro"/>
</dbReference>
<keyword evidence="7" id="KW-1185">Reference proteome</keyword>
<dbReference type="InterPro" id="IPR007698">
    <property type="entry name" value="AlaDH/PNT_NAD(H)-bd"/>
</dbReference>
<dbReference type="GO" id="GO:0000286">
    <property type="term" value="F:alanine dehydrogenase activity"/>
    <property type="evidence" value="ECO:0007669"/>
    <property type="project" value="UniProtKB-EC"/>
</dbReference>
<sequence>MTEKEQQSEIKSLLLPKEEMLEIRRRGKKITIGIPSDFSKIEYRIPLTPEAVELLVSYGHEIYIEKDAGKAASYSDKEYREAGAVVVEKREEVFQCDVIIRVAPFDADEVDLLRGHQTLISNMHLSNHCQETVQKLMKKKVTTIAYEYMENEEKHLPVVHLMSQIAGSTAITIASEYLSNSRNGKGVLLGSVTGISPTELVILGAKTAAEYAARAALGLGVTVKIFDDNMFNLQALEDKLGQRIFTSVLYPNVLKKALKSADVVLGAMSFNSNTKFQVSEEMVQDMKDGSVIIDLNIDQGGCFETSKPTDLKNPSYIKHGVIHYCVHNMASMVSRTASIALSNVLTPIIISVGEIGGIQNYIKSSTGIRRGVYIYNGILTNKDLGEKLNLPCKDIDLLLAIF</sequence>
<name>A0A0L8VAA9_9BACT</name>
<feature type="domain" description="Alanine dehydrogenase/pyridine nucleotide transhydrogenase NAD(H)-binding" evidence="4">
    <location>
        <begin position="178"/>
        <end position="325"/>
    </location>
</feature>
<dbReference type="SUPFAM" id="SSF51735">
    <property type="entry name" value="NAD(P)-binding Rossmann-fold domains"/>
    <property type="match status" value="1"/>
</dbReference>
<dbReference type="Gene3D" id="3.40.50.720">
    <property type="entry name" value="NAD(P)-binding Rossmann-like Domain"/>
    <property type="match status" value="2"/>
</dbReference>
<evidence type="ECO:0000256" key="2">
    <source>
        <dbReference type="ARBA" id="ARBA00012897"/>
    </source>
</evidence>
<dbReference type="AlphaFoldDB" id="A0A0L8VAA9"/>
<dbReference type="STRING" id="1409788.NC99_18910"/>
<keyword evidence="3" id="KW-0560">Oxidoreductase</keyword>
<gene>
    <name evidence="6" type="ORF">NC99_18910</name>
</gene>
<dbReference type="InterPro" id="IPR036291">
    <property type="entry name" value="NAD(P)-bd_dom_sf"/>
</dbReference>
<dbReference type="SUPFAM" id="SSF52283">
    <property type="entry name" value="Formate/glycerate dehydrogenase catalytic domain-like"/>
    <property type="match status" value="1"/>
</dbReference>
<evidence type="ECO:0000256" key="1">
    <source>
        <dbReference type="ARBA" id="ARBA00005689"/>
    </source>
</evidence>
<protein>
    <recommendedName>
        <fullName evidence="2">alanine dehydrogenase</fullName>
        <ecNumber evidence="2">1.4.1.1</ecNumber>
    </recommendedName>
</protein>
<dbReference type="InterPro" id="IPR007886">
    <property type="entry name" value="AlaDH/PNT_N"/>
</dbReference>
<dbReference type="SMART" id="SM01003">
    <property type="entry name" value="AlaDh_PNT_N"/>
    <property type="match status" value="1"/>
</dbReference>
<dbReference type="InterPro" id="IPR008141">
    <property type="entry name" value="Ala_DH"/>
</dbReference>
<organism evidence="6 7">
    <name type="scientific">Sunxiuqinia dokdonensis</name>
    <dbReference type="NCBI Taxonomy" id="1409788"/>
    <lineage>
        <taxon>Bacteria</taxon>
        <taxon>Pseudomonadati</taxon>
        <taxon>Bacteroidota</taxon>
        <taxon>Bacteroidia</taxon>
        <taxon>Marinilabiliales</taxon>
        <taxon>Prolixibacteraceae</taxon>
        <taxon>Sunxiuqinia</taxon>
    </lineage>
</organism>
<dbReference type="EMBL" id="LGIA01000146">
    <property type="protein sequence ID" value="KOH45283.1"/>
    <property type="molecule type" value="Genomic_DNA"/>
</dbReference>
<dbReference type="PANTHER" id="PTHR42795:SF1">
    <property type="entry name" value="ALANINE DEHYDROGENASE"/>
    <property type="match status" value="1"/>
</dbReference>
<evidence type="ECO:0000313" key="7">
    <source>
        <dbReference type="Proteomes" id="UP000036958"/>
    </source>
</evidence>
<dbReference type="PANTHER" id="PTHR42795">
    <property type="entry name" value="ALANINE DEHYDROGENASE"/>
    <property type="match status" value="1"/>
</dbReference>
<dbReference type="Proteomes" id="UP000036958">
    <property type="component" value="Unassembled WGS sequence"/>
</dbReference>
<accession>A0A0L8VAA9</accession>
<dbReference type="OrthoDB" id="9804592at2"/>
<feature type="domain" description="Alanine dehydrogenase/pyridine nucleotide transhydrogenase N-terminal" evidence="5">
    <location>
        <begin position="33"/>
        <end position="166"/>
    </location>
</feature>
<evidence type="ECO:0000259" key="4">
    <source>
        <dbReference type="SMART" id="SM01002"/>
    </source>
</evidence>